<dbReference type="GO" id="GO:0003887">
    <property type="term" value="F:DNA-directed DNA polymerase activity"/>
    <property type="evidence" value="ECO:0007669"/>
    <property type="project" value="TreeGrafter"/>
</dbReference>
<reference evidence="3 4" key="1">
    <citation type="submission" date="2015-12" db="EMBL/GenBank/DDBJ databases">
        <title>Draft genome of the nematode, Onchocerca flexuosa.</title>
        <authorList>
            <person name="Mitreva M."/>
        </authorList>
    </citation>
    <scope>NUCLEOTIDE SEQUENCE [LARGE SCALE GENOMIC DNA]</scope>
    <source>
        <strain evidence="3">Red Deer</strain>
    </source>
</reference>
<feature type="region of interest" description="Disordered" evidence="1">
    <location>
        <begin position="107"/>
        <end position="132"/>
    </location>
</feature>
<keyword evidence="4" id="KW-1185">Reference proteome</keyword>
<proteinExistence type="predicted"/>
<feature type="compositionally biased region" description="Basic and acidic residues" evidence="1">
    <location>
        <begin position="40"/>
        <end position="56"/>
    </location>
</feature>
<accession>A0A238C537</accession>
<dbReference type="Proteomes" id="UP000242913">
    <property type="component" value="Unassembled WGS sequence"/>
</dbReference>
<dbReference type="GO" id="GO:0005658">
    <property type="term" value="C:alpha DNA polymerase:primase complex"/>
    <property type="evidence" value="ECO:0007669"/>
    <property type="project" value="TreeGrafter"/>
</dbReference>
<organism evidence="3 4">
    <name type="scientific">Onchocerca flexuosa</name>
    <dbReference type="NCBI Taxonomy" id="387005"/>
    <lineage>
        <taxon>Eukaryota</taxon>
        <taxon>Metazoa</taxon>
        <taxon>Ecdysozoa</taxon>
        <taxon>Nematoda</taxon>
        <taxon>Chromadorea</taxon>
        <taxon>Rhabditida</taxon>
        <taxon>Spirurina</taxon>
        <taxon>Spiruromorpha</taxon>
        <taxon>Filarioidea</taxon>
        <taxon>Onchocercidae</taxon>
        <taxon>Onchocerca</taxon>
    </lineage>
</organism>
<evidence type="ECO:0000256" key="1">
    <source>
        <dbReference type="SAM" id="MobiDB-lite"/>
    </source>
</evidence>
<dbReference type="GO" id="GO:0006273">
    <property type="term" value="P:lagging strand elongation"/>
    <property type="evidence" value="ECO:0007669"/>
    <property type="project" value="TreeGrafter"/>
</dbReference>
<dbReference type="EMBL" id="KZ269977">
    <property type="protein sequence ID" value="OZC12562.1"/>
    <property type="molecule type" value="Genomic_DNA"/>
</dbReference>
<feature type="domain" description="DNA polymerase alpha catalytic subunit N-terminal" evidence="2">
    <location>
        <begin position="51"/>
        <end position="114"/>
    </location>
</feature>
<gene>
    <name evidence="3" type="ORF">X798_00193</name>
</gene>
<name>A0A238C537_9BILA</name>
<feature type="region of interest" description="Disordered" evidence="1">
    <location>
        <begin position="1"/>
        <end position="58"/>
    </location>
</feature>
<dbReference type="GO" id="GO:0003682">
    <property type="term" value="F:chromatin binding"/>
    <property type="evidence" value="ECO:0007669"/>
    <property type="project" value="TreeGrafter"/>
</dbReference>
<dbReference type="GO" id="GO:0003697">
    <property type="term" value="F:single-stranded DNA binding"/>
    <property type="evidence" value="ECO:0007669"/>
    <property type="project" value="TreeGrafter"/>
</dbReference>
<dbReference type="PANTHER" id="PTHR45861">
    <property type="entry name" value="DNA POLYMERASE ALPHA CATALYTIC SUBUNIT"/>
    <property type="match status" value="1"/>
</dbReference>
<dbReference type="GO" id="GO:0003688">
    <property type="term" value="F:DNA replication origin binding"/>
    <property type="evidence" value="ECO:0007669"/>
    <property type="project" value="TreeGrafter"/>
</dbReference>
<protein>
    <recommendedName>
        <fullName evidence="2">DNA polymerase alpha catalytic subunit N-terminal domain-containing protein</fullName>
    </recommendedName>
</protein>
<evidence type="ECO:0000259" key="2">
    <source>
        <dbReference type="Pfam" id="PF12254"/>
    </source>
</evidence>
<feature type="compositionally biased region" description="Basic and acidic residues" evidence="1">
    <location>
        <begin position="107"/>
        <end position="119"/>
    </location>
</feature>
<dbReference type="InterPro" id="IPR024647">
    <property type="entry name" value="DNA_pol_a_cat_su_N"/>
</dbReference>
<dbReference type="Pfam" id="PF12254">
    <property type="entry name" value="DNA_pol_alpha_N"/>
    <property type="match status" value="1"/>
</dbReference>
<sequence length="314" mass="36038">MFKVNHWSSMSSSSDDEIIVRNPYTTPESNERRSSRRSHVSREQESKNRALEEMKRARGAGTVHRVDVTNLVKPVYEEVDEEEYMKIVQERQRDDFVVDDDGSGYVDHGDDFFDDEQHNTRKTKKSKEKRNDTLDKAKRKAIDNFFHVLNPKKMKEENAVTVTNDPDVEALLNECDLSSFLEENAIKEGNGSKTSNKNEYHKETEIASKSMGSKEVKEYREYLNMNASQFSPTIIDAGNSTNLEFTSQGSVEKISNKFSKMQKSGHESIHANSFMDVHSAMNKCADKRIVEEIMQPETSFIWADSYICDGKSLE</sequence>
<dbReference type="GO" id="GO:1902975">
    <property type="term" value="P:mitotic DNA replication initiation"/>
    <property type="evidence" value="ECO:0007669"/>
    <property type="project" value="TreeGrafter"/>
</dbReference>
<dbReference type="OrthoDB" id="5866399at2759"/>
<evidence type="ECO:0000313" key="3">
    <source>
        <dbReference type="EMBL" id="OZC12562.1"/>
    </source>
</evidence>
<evidence type="ECO:0000313" key="4">
    <source>
        <dbReference type="Proteomes" id="UP000242913"/>
    </source>
</evidence>
<dbReference type="AlphaFoldDB" id="A0A238C537"/>
<dbReference type="PANTHER" id="PTHR45861:SF1">
    <property type="entry name" value="DNA POLYMERASE ALPHA CATALYTIC SUBUNIT"/>
    <property type="match status" value="1"/>
</dbReference>
<dbReference type="GO" id="GO:0006272">
    <property type="term" value="P:leading strand elongation"/>
    <property type="evidence" value="ECO:0007669"/>
    <property type="project" value="TreeGrafter"/>
</dbReference>